<evidence type="ECO:0000313" key="6">
    <source>
        <dbReference type="EMBL" id="KAK4517566.1"/>
    </source>
</evidence>
<dbReference type="PANTHER" id="PTHR24198:SF165">
    <property type="entry name" value="ANKYRIN REPEAT-CONTAINING PROTEIN-RELATED"/>
    <property type="match status" value="1"/>
</dbReference>
<protein>
    <recommendedName>
        <fullName evidence="8">Ankyrin</fullName>
    </recommendedName>
</protein>
<feature type="coiled-coil region" evidence="4">
    <location>
        <begin position="85"/>
        <end position="140"/>
    </location>
</feature>
<dbReference type="Proteomes" id="UP001304243">
    <property type="component" value="Unassembled WGS sequence"/>
</dbReference>
<dbReference type="GeneID" id="89944608"/>
<feature type="region of interest" description="Disordered" evidence="5">
    <location>
        <begin position="145"/>
        <end position="332"/>
    </location>
</feature>
<feature type="compositionally biased region" description="Polar residues" evidence="5">
    <location>
        <begin position="11"/>
        <end position="20"/>
    </location>
</feature>
<evidence type="ECO:0000256" key="3">
    <source>
        <dbReference type="PROSITE-ProRule" id="PRU00023"/>
    </source>
</evidence>
<evidence type="ECO:0000256" key="4">
    <source>
        <dbReference type="SAM" id="Coils"/>
    </source>
</evidence>
<feature type="compositionally biased region" description="Low complexity" evidence="5">
    <location>
        <begin position="1"/>
        <end position="10"/>
    </location>
</feature>
<dbReference type="Gene3D" id="1.25.40.20">
    <property type="entry name" value="Ankyrin repeat-containing domain"/>
    <property type="match status" value="2"/>
</dbReference>
<name>A0AAN7I1V7_9FUNG</name>
<dbReference type="GO" id="GO:0005737">
    <property type="term" value="C:cytoplasm"/>
    <property type="evidence" value="ECO:0007669"/>
    <property type="project" value="TreeGrafter"/>
</dbReference>
<dbReference type="InterPro" id="IPR002110">
    <property type="entry name" value="Ankyrin_rpt"/>
</dbReference>
<dbReference type="PANTHER" id="PTHR24198">
    <property type="entry name" value="ANKYRIN REPEAT AND PROTEIN KINASE DOMAIN-CONTAINING PROTEIN"/>
    <property type="match status" value="1"/>
</dbReference>
<comment type="caution">
    <text evidence="6">The sequence shown here is derived from an EMBL/GenBank/DDBJ whole genome shotgun (WGS) entry which is preliminary data.</text>
</comment>
<gene>
    <name evidence="6" type="ORF">ATC70_000906</name>
</gene>
<feature type="compositionally biased region" description="Low complexity" evidence="5">
    <location>
        <begin position="216"/>
        <end position="228"/>
    </location>
</feature>
<dbReference type="InterPro" id="IPR036770">
    <property type="entry name" value="Ankyrin_rpt-contain_sf"/>
</dbReference>
<keyword evidence="7" id="KW-1185">Reference proteome</keyword>
<proteinExistence type="predicted"/>
<accession>A0AAN7I1V7</accession>
<keyword evidence="4" id="KW-0175">Coiled coil</keyword>
<dbReference type="AlphaFoldDB" id="A0AAN7I1V7"/>
<sequence>MMAPPTTTTTMNSNNYSLDDQFNNASRQMQRMQLHDISENNEVYQPHYHQQQQRSNPKDSLMSLTHRVSNEELKQAICIEIKRLVSDYDRLISVLQQRSEILEQEYENLQLTEDSYQRRYEKAVREMQFFKKKYDKAAELNKQYASINGTRPRSPSMDSSSSSLHNSNNPAYTNNMSPPPSSVSGSEGAMYHTMPPPPLPNSPLPMENKNSRHLSRSSSSSTTSSNNSGTPYWTAYTSELSPAPPVPRLRQNSNAAPASIHSASTDGDSNSSKYMSSRKGSWQHMQQPSISSSNASQAPANANILNAPTTPSSATATGGGIGPQPGITRSTTNASQAGYVNNSVVQQRKVDPIAFGGSDALWETIAKSKTPDSTIEKMISNFLRRGGSPNTAKQSSSHKAVKYGYGMIHTLIVMKASTSLDLLLQHGANPNAMTLSQVEDDKVTPAYLAASLGWLPGLQALVEAGADLCNARGAGLKNKTALQVAAEHCHTPVVEYIVSLTPPKYHSQVDSMGASALHYASASGHTDLVSFLIQACQLPVDQVDIRGEVPLHWASRHGHLEVASLLIERCGCDFNSYVPRKSGTPYDLAKAGGHKRLIEYYKKIGALTAKKMDKKREEEAERNVPVHLESALSKNGLFGF</sequence>
<feature type="compositionally biased region" description="Polar residues" evidence="5">
    <location>
        <begin position="229"/>
        <end position="240"/>
    </location>
</feature>
<organism evidence="6 7">
    <name type="scientific">Mucor velutinosus</name>
    <dbReference type="NCBI Taxonomy" id="708070"/>
    <lineage>
        <taxon>Eukaryota</taxon>
        <taxon>Fungi</taxon>
        <taxon>Fungi incertae sedis</taxon>
        <taxon>Mucoromycota</taxon>
        <taxon>Mucoromycotina</taxon>
        <taxon>Mucoromycetes</taxon>
        <taxon>Mucorales</taxon>
        <taxon>Mucorineae</taxon>
        <taxon>Mucoraceae</taxon>
        <taxon>Mucor</taxon>
    </lineage>
</organism>
<dbReference type="EMBL" id="JASEJX010000013">
    <property type="protein sequence ID" value="KAK4517566.1"/>
    <property type="molecule type" value="Genomic_DNA"/>
</dbReference>
<feature type="repeat" description="ANK" evidence="3">
    <location>
        <begin position="512"/>
        <end position="534"/>
    </location>
</feature>
<reference evidence="6 7" key="1">
    <citation type="submission" date="2022-11" db="EMBL/GenBank/DDBJ databases">
        <title>Mucor velutinosus strain NIH1002 WGS.</title>
        <authorList>
            <person name="Subramanian P."/>
            <person name="Mullikin J.C."/>
            <person name="Segre J.A."/>
            <person name="Zelazny A.M."/>
        </authorList>
    </citation>
    <scope>NUCLEOTIDE SEQUENCE [LARGE SCALE GENOMIC DNA]</scope>
    <source>
        <strain evidence="6 7">NIH1002</strain>
    </source>
</reference>
<dbReference type="PROSITE" id="PS50297">
    <property type="entry name" value="ANK_REP_REGION"/>
    <property type="match status" value="2"/>
</dbReference>
<dbReference type="Pfam" id="PF12796">
    <property type="entry name" value="Ank_2"/>
    <property type="match status" value="1"/>
</dbReference>
<evidence type="ECO:0008006" key="8">
    <source>
        <dbReference type="Google" id="ProtNLM"/>
    </source>
</evidence>
<dbReference type="SMART" id="SM00248">
    <property type="entry name" value="ANK"/>
    <property type="match status" value="5"/>
</dbReference>
<keyword evidence="1" id="KW-0677">Repeat</keyword>
<feature type="compositionally biased region" description="Low complexity" evidence="5">
    <location>
        <begin position="152"/>
        <end position="170"/>
    </location>
</feature>
<feature type="compositionally biased region" description="Low complexity" evidence="5">
    <location>
        <begin position="286"/>
        <end position="316"/>
    </location>
</feature>
<evidence type="ECO:0000256" key="1">
    <source>
        <dbReference type="ARBA" id="ARBA00022737"/>
    </source>
</evidence>
<evidence type="ECO:0000256" key="5">
    <source>
        <dbReference type="SAM" id="MobiDB-lite"/>
    </source>
</evidence>
<feature type="compositionally biased region" description="Pro residues" evidence="5">
    <location>
        <begin position="194"/>
        <end position="203"/>
    </location>
</feature>
<feature type="compositionally biased region" description="Polar residues" evidence="5">
    <location>
        <begin position="250"/>
        <end position="285"/>
    </location>
</feature>
<dbReference type="SUPFAM" id="SSF48403">
    <property type="entry name" value="Ankyrin repeat"/>
    <property type="match status" value="1"/>
</dbReference>
<evidence type="ECO:0000313" key="7">
    <source>
        <dbReference type="Proteomes" id="UP001304243"/>
    </source>
</evidence>
<dbReference type="RefSeq" id="XP_064684232.1">
    <property type="nucleotide sequence ID" value="XM_064820312.1"/>
</dbReference>
<feature type="region of interest" description="Disordered" evidence="5">
    <location>
        <begin position="1"/>
        <end position="20"/>
    </location>
</feature>
<dbReference type="PROSITE" id="PS50088">
    <property type="entry name" value="ANK_REPEAT"/>
    <property type="match status" value="2"/>
</dbReference>
<evidence type="ECO:0000256" key="2">
    <source>
        <dbReference type="ARBA" id="ARBA00023043"/>
    </source>
</evidence>
<feature type="repeat" description="ANK" evidence="3">
    <location>
        <begin position="546"/>
        <end position="569"/>
    </location>
</feature>
<keyword evidence="2 3" id="KW-0040">ANK repeat</keyword>